<feature type="domain" description="PKD" evidence="2">
    <location>
        <begin position="58"/>
        <end position="106"/>
    </location>
</feature>
<dbReference type="AlphaFoldDB" id="A0A2N1UP31"/>
<sequence length="290" mass="31679">MKKVLLLVLLVCLVCSGIISAGADEGTVAVLGPSKVVVGATTTFTIDVPKNFTDWIESVKFSFGDGVIAEGFVVTHTYLVPGVRTITVEVVGMTGIATSELQIEVEKNGFLEKFRDRFSEGAFGLGPYHIEIGCGVRGTNWRLVAVSSLSPGEWVGVGVEKEWRIGLFPEDFFSLAIGHVWAKEIRDFSLQGEYHHPFSKDLSLFFGNNLNIISLKKEGITMKGFSHEPFVGLRILLPKRNGWILDVFWNPEFASLQGGEDSEKESEVGLGAFNLTLKIPLGKGRGGKIQ</sequence>
<dbReference type="EMBL" id="PGYQ01000001">
    <property type="protein sequence ID" value="PKL72653.1"/>
    <property type="molecule type" value="Genomic_DNA"/>
</dbReference>
<gene>
    <name evidence="3" type="ORF">CVV26_00055</name>
</gene>
<dbReference type="Pfam" id="PF18911">
    <property type="entry name" value="PKD_4"/>
    <property type="match status" value="1"/>
</dbReference>
<proteinExistence type="predicted"/>
<dbReference type="SUPFAM" id="SSF49299">
    <property type="entry name" value="PKD domain"/>
    <property type="match status" value="1"/>
</dbReference>
<dbReference type="InterPro" id="IPR013783">
    <property type="entry name" value="Ig-like_fold"/>
</dbReference>
<evidence type="ECO:0000313" key="4">
    <source>
        <dbReference type="Proteomes" id="UP000233414"/>
    </source>
</evidence>
<dbReference type="Proteomes" id="UP000233414">
    <property type="component" value="Unassembled WGS sequence"/>
</dbReference>
<comment type="caution">
    <text evidence="3">The sequence shown here is derived from an EMBL/GenBank/DDBJ whole genome shotgun (WGS) entry which is preliminary data.</text>
</comment>
<dbReference type="PROSITE" id="PS50093">
    <property type="entry name" value="PKD"/>
    <property type="match status" value="1"/>
</dbReference>
<name>A0A2N1UP31_9BACT</name>
<evidence type="ECO:0000313" key="3">
    <source>
        <dbReference type="EMBL" id="PKL72653.1"/>
    </source>
</evidence>
<evidence type="ECO:0000259" key="2">
    <source>
        <dbReference type="PROSITE" id="PS50093"/>
    </source>
</evidence>
<protein>
    <recommendedName>
        <fullName evidence="2">PKD domain-containing protein</fullName>
    </recommendedName>
</protein>
<organism evidence="3 4">
    <name type="scientific">Candidatus Kuenenbacteria bacterium HGW-Kuenenbacteria-1</name>
    <dbReference type="NCBI Taxonomy" id="2013812"/>
    <lineage>
        <taxon>Bacteria</taxon>
        <taxon>Candidatus Kueneniibacteriota</taxon>
    </lineage>
</organism>
<keyword evidence="1" id="KW-0732">Signal</keyword>
<accession>A0A2N1UP31</accession>
<evidence type="ECO:0000256" key="1">
    <source>
        <dbReference type="SAM" id="SignalP"/>
    </source>
</evidence>
<dbReference type="CDD" id="cd00146">
    <property type="entry name" value="PKD"/>
    <property type="match status" value="1"/>
</dbReference>
<dbReference type="InterPro" id="IPR000601">
    <property type="entry name" value="PKD_dom"/>
</dbReference>
<dbReference type="InterPro" id="IPR035986">
    <property type="entry name" value="PKD_dom_sf"/>
</dbReference>
<feature type="chain" id="PRO_5016232483" description="PKD domain-containing protein" evidence="1">
    <location>
        <begin position="24"/>
        <end position="290"/>
    </location>
</feature>
<feature type="signal peptide" evidence="1">
    <location>
        <begin position="1"/>
        <end position="23"/>
    </location>
</feature>
<dbReference type="Gene3D" id="2.60.40.10">
    <property type="entry name" value="Immunoglobulins"/>
    <property type="match status" value="1"/>
</dbReference>
<reference evidence="3 4" key="1">
    <citation type="journal article" date="2017" name="ISME J.">
        <title>Potential for microbial H2 and metal transformations associated with novel bacteria and archaea in deep terrestrial subsurface sediments.</title>
        <authorList>
            <person name="Hernsdorf A.W."/>
            <person name="Amano Y."/>
            <person name="Miyakawa K."/>
            <person name="Ise K."/>
            <person name="Suzuki Y."/>
            <person name="Anantharaman K."/>
            <person name="Probst A."/>
            <person name="Burstein D."/>
            <person name="Thomas B.C."/>
            <person name="Banfield J.F."/>
        </authorList>
    </citation>
    <scope>NUCLEOTIDE SEQUENCE [LARGE SCALE GENOMIC DNA]</scope>
    <source>
        <strain evidence="3">HGW-Kuenenbacteria-1</strain>
    </source>
</reference>